<dbReference type="Pfam" id="PF02668">
    <property type="entry name" value="TauD"/>
    <property type="match status" value="1"/>
</dbReference>
<keyword evidence="4" id="KW-0560">Oxidoreductase</keyword>
<keyword evidence="8" id="KW-1185">Reference proteome</keyword>
<dbReference type="AlphaFoldDB" id="A0A239JTF0"/>
<comment type="similarity">
    <text evidence="1">Belongs to the TfdA dioxygenase family.</text>
</comment>
<evidence type="ECO:0000256" key="2">
    <source>
        <dbReference type="ARBA" id="ARBA00022723"/>
    </source>
</evidence>
<evidence type="ECO:0000256" key="3">
    <source>
        <dbReference type="ARBA" id="ARBA00022964"/>
    </source>
</evidence>
<evidence type="ECO:0000259" key="6">
    <source>
        <dbReference type="Pfam" id="PF02668"/>
    </source>
</evidence>
<reference evidence="7 8" key="1">
    <citation type="submission" date="2017-06" db="EMBL/GenBank/DDBJ databases">
        <authorList>
            <person name="Kim H.J."/>
            <person name="Triplett B.A."/>
        </authorList>
    </citation>
    <scope>NUCLEOTIDE SEQUENCE [LARGE SCALE GENOMIC DNA]</scope>
    <source>
        <strain evidence="7 8">DS15</strain>
    </source>
</reference>
<dbReference type="PANTHER" id="PTHR30468">
    <property type="entry name" value="ALPHA-KETOGLUTARATE-DEPENDENT SULFONATE DIOXYGENASE"/>
    <property type="match status" value="1"/>
</dbReference>
<feature type="domain" description="TauD/TfdA-like" evidence="6">
    <location>
        <begin position="23"/>
        <end position="289"/>
    </location>
</feature>
<evidence type="ECO:0000256" key="4">
    <source>
        <dbReference type="ARBA" id="ARBA00023002"/>
    </source>
</evidence>
<dbReference type="InterPro" id="IPR003819">
    <property type="entry name" value="TauD/TfdA-like"/>
</dbReference>
<sequence>MATKTIDPTLYERAASLGLDLLPSTPTIGAEVSGLDLDGPLNVTQAEWLHDAWIAHKVLFFRHQDISYESHVRLGRLFGELEGHPVIPHVEGYPEILRIEGVEGVQLSAETLAPFQAYNKWHTDVTFRARPSVASILRARILPPLGGDTMWADTVAAYAGLPQAVKDRIEDLEAEHDIVRSFGGRVSEEKRAELAAAFPPVRHPVVRRHPETGEKILYVNYTFTTRILGIPEEESDSLLRLLFDRIKVPEYQVRFRWSPNAIGIWDNRSTQHYAVGDYWPHHRVLERVTVSGDVVTR</sequence>
<protein>
    <submittedName>
        <fullName evidence="7">Taurine dioxygenase</fullName>
    </submittedName>
</protein>
<dbReference type="PANTHER" id="PTHR30468:SF1">
    <property type="entry name" value="ALPHA-KETOGLUTARATE-DEPENDENT SULFONATE DIOXYGENASE"/>
    <property type="match status" value="1"/>
</dbReference>
<dbReference type="Proteomes" id="UP000198339">
    <property type="component" value="Unassembled WGS sequence"/>
</dbReference>
<evidence type="ECO:0000256" key="1">
    <source>
        <dbReference type="ARBA" id="ARBA00005896"/>
    </source>
</evidence>
<dbReference type="GO" id="GO:0016706">
    <property type="term" value="F:2-oxoglutarate-dependent dioxygenase activity"/>
    <property type="evidence" value="ECO:0007669"/>
    <property type="project" value="TreeGrafter"/>
</dbReference>
<evidence type="ECO:0000256" key="5">
    <source>
        <dbReference type="ARBA" id="ARBA00023004"/>
    </source>
</evidence>
<keyword evidence="5" id="KW-0408">Iron</keyword>
<dbReference type="Gene3D" id="3.60.130.10">
    <property type="entry name" value="Clavaminate synthase-like"/>
    <property type="match status" value="1"/>
</dbReference>
<proteinExistence type="inferred from homology"/>
<accession>A0A239JTF0</accession>
<evidence type="ECO:0000313" key="7">
    <source>
        <dbReference type="EMBL" id="SNT09100.1"/>
    </source>
</evidence>
<dbReference type="GO" id="GO:0046872">
    <property type="term" value="F:metal ion binding"/>
    <property type="evidence" value="ECO:0007669"/>
    <property type="project" value="UniProtKB-KW"/>
</dbReference>
<dbReference type="EMBL" id="FZPA01000011">
    <property type="protein sequence ID" value="SNT09100.1"/>
    <property type="molecule type" value="Genomic_DNA"/>
</dbReference>
<dbReference type="OrthoDB" id="7209371at2"/>
<dbReference type="RefSeq" id="WP_089216734.1">
    <property type="nucleotide sequence ID" value="NZ_FZPA01000011.1"/>
</dbReference>
<evidence type="ECO:0000313" key="8">
    <source>
        <dbReference type="Proteomes" id="UP000198339"/>
    </source>
</evidence>
<dbReference type="GO" id="GO:0005737">
    <property type="term" value="C:cytoplasm"/>
    <property type="evidence" value="ECO:0007669"/>
    <property type="project" value="TreeGrafter"/>
</dbReference>
<name>A0A239JTF0_9SPHN</name>
<keyword evidence="2" id="KW-0479">Metal-binding</keyword>
<organism evidence="7 8">
    <name type="scientific">Sphingopyxis indica</name>
    <dbReference type="NCBI Taxonomy" id="436663"/>
    <lineage>
        <taxon>Bacteria</taxon>
        <taxon>Pseudomonadati</taxon>
        <taxon>Pseudomonadota</taxon>
        <taxon>Alphaproteobacteria</taxon>
        <taxon>Sphingomonadales</taxon>
        <taxon>Sphingomonadaceae</taxon>
        <taxon>Sphingopyxis</taxon>
    </lineage>
</organism>
<gene>
    <name evidence="7" type="ORF">SAMN06295955_11165</name>
</gene>
<dbReference type="InterPro" id="IPR042098">
    <property type="entry name" value="TauD-like_sf"/>
</dbReference>
<keyword evidence="3 7" id="KW-0223">Dioxygenase</keyword>
<dbReference type="InterPro" id="IPR051323">
    <property type="entry name" value="AtsK-like"/>
</dbReference>
<dbReference type="SUPFAM" id="SSF51197">
    <property type="entry name" value="Clavaminate synthase-like"/>
    <property type="match status" value="1"/>
</dbReference>